<sequence length="83" mass="9142">MKRFSQALALVAVTTLFATAFTTSTLDQHVDAYSALTRPQTKVAQVVVVGKRMTDAEKLRYDIEFAQTAGPVIKQNRTLIAVK</sequence>
<protein>
    <recommendedName>
        <fullName evidence="4">DUF4148 domain-containing protein</fullName>
    </recommendedName>
</protein>
<dbReference type="AlphaFoldDB" id="A0A4R5W7N4"/>
<evidence type="ECO:0000313" key="3">
    <source>
        <dbReference type="Proteomes" id="UP000294829"/>
    </source>
</evidence>
<reference evidence="2 3" key="1">
    <citation type="submission" date="2019-03" db="EMBL/GenBank/DDBJ databases">
        <title>Sapientia aquatica gen. nov., sp. nov., isolated from a crater lake.</title>
        <authorList>
            <person name="Felfoldi T."/>
            <person name="Szabo A."/>
            <person name="Toth E."/>
            <person name="Schumann P."/>
            <person name="Keki Z."/>
            <person name="Marialigeti K."/>
            <person name="Mathe I."/>
        </authorList>
    </citation>
    <scope>NUCLEOTIDE SEQUENCE [LARGE SCALE GENOMIC DNA]</scope>
    <source>
        <strain evidence="2 3">SA-152</strain>
    </source>
</reference>
<organism evidence="2 3">
    <name type="scientific">Sapientia aquatica</name>
    <dbReference type="NCBI Taxonomy" id="1549640"/>
    <lineage>
        <taxon>Bacteria</taxon>
        <taxon>Pseudomonadati</taxon>
        <taxon>Pseudomonadota</taxon>
        <taxon>Betaproteobacteria</taxon>
        <taxon>Burkholderiales</taxon>
        <taxon>Oxalobacteraceae</taxon>
        <taxon>Sapientia</taxon>
    </lineage>
</organism>
<dbReference type="Proteomes" id="UP000294829">
    <property type="component" value="Unassembled WGS sequence"/>
</dbReference>
<name>A0A4R5W7N4_9BURK</name>
<feature type="signal peptide" evidence="1">
    <location>
        <begin position="1"/>
        <end position="20"/>
    </location>
</feature>
<evidence type="ECO:0008006" key="4">
    <source>
        <dbReference type="Google" id="ProtNLM"/>
    </source>
</evidence>
<evidence type="ECO:0000256" key="1">
    <source>
        <dbReference type="SAM" id="SignalP"/>
    </source>
</evidence>
<comment type="caution">
    <text evidence="2">The sequence shown here is derived from an EMBL/GenBank/DDBJ whole genome shotgun (WGS) entry which is preliminary data.</text>
</comment>
<keyword evidence="1" id="KW-0732">Signal</keyword>
<dbReference type="EMBL" id="SMYL01000001">
    <property type="protein sequence ID" value="TDK68474.1"/>
    <property type="molecule type" value="Genomic_DNA"/>
</dbReference>
<feature type="chain" id="PRO_5020914364" description="DUF4148 domain-containing protein" evidence="1">
    <location>
        <begin position="21"/>
        <end position="83"/>
    </location>
</feature>
<evidence type="ECO:0000313" key="2">
    <source>
        <dbReference type="EMBL" id="TDK68474.1"/>
    </source>
</evidence>
<keyword evidence="3" id="KW-1185">Reference proteome</keyword>
<gene>
    <name evidence="2" type="ORF">E2I14_02730</name>
</gene>
<accession>A0A4R5W7N4</accession>
<dbReference type="RefSeq" id="WP_133325161.1">
    <property type="nucleotide sequence ID" value="NZ_SMYL01000001.1"/>
</dbReference>
<proteinExistence type="predicted"/>